<dbReference type="PANTHER" id="PTHR34374">
    <property type="entry name" value="LARGE RIBOSOMAL RNA SUBUNIT ACCUMULATION PROTEIN YCED HOMOLOG 1, CHLOROPLASTIC"/>
    <property type="match status" value="1"/>
</dbReference>
<sequence>MLIHLSEIMSVKDKVQHVVVPIDMECFKLDGTEYGFVKKNPMDLTITCTGERKVLVEGSTIVSLMLPCSRCLEDVETAFEIAVSKELDFRETSQDRIDDLDELNYMEEYDLNVDRLVYNEILLDFPMKVLCSEECKGICNVCGTNLNKGTCQCDRTVMDPRMSVFRDVFEKFKEV</sequence>
<dbReference type="RefSeq" id="WP_092477295.1">
    <property type="nucleotide sequence ID" value="NZ_FOHN01000006.1"/>
</dbReference>
<protein>
    <recommendedName>
        <fullName evidence="3">ACR, COG1399</fullName>
    </recommendedName>
</protein>
<name>A0A1I0B0I8_9FIRM</name>
<proteinExistence type="predicted"/>
<dbReference type="PANTHER" id="PTHR34374:SF1">
    <property type="entry name" value="LARGE RIBOSOMAL RNA SUBUNIT ACCUMULATION PROTEIN YCED HOMOLOG 1, CHLOROPLASTIC"/>
    <property type="match status" value="1"/>
</dbReference>
<evidence type="ECO:0000313" key="2">
    <source>
        <dbReference type="Proteomes" id="UP000199800"/>
    </source>
</evidence>
<gene>
    <name evidence="1" type="ORF">SAMN04487772_106109</name>
</gene>
<evidence type="ECO:0000313" key="1">
    <source>
        <dbReference type="EMBL" id="SES99817.1"/>
    </source>
</evidence>
<dbReference type="InterPro" id="IPR003772">
    <property type="entry name" value="YceD"/>
</dbReference>
<dbReference type="Proteomes" id="UP000199800">
    <property type="component" value="Unassembled WGS sequence"/>
</dbReference>
<dbReference type="OrthoDB" id="9790372at2"/>
<dbReference type="EMBL" id="FOHN01000006">
    <property type="protein sequence ID" value="SES99817.1"/>
    <property type="molecule type" value="Genomic_DNA"/>
</dbReference>
<dbReference type="STRING" id="29364.SAMN04487772_106109"/>
<organism evidence="1 2">
    <name type="scientific">[Clostridium] polysaccharolyticum</name>
    <dbReference type="NCBI Taxonomy" id="29364"/>
    <lineage>
        <taxon>Bacteria</taxon>
        <taxon>Bacillati</taxon>
        <taxon>Bacillota</taxon>
        <taxon>Clostridia</taxon>
        <taxon>Lachnospirales</taxon>
        <taxon>Lachnospiraceae</taxon>
    </lineage>
</organism>
<evidence type="ECO:0008006" key="3">
    <source>
        <dbReference type="Google" id="ProtNLM"/>
    </source>
</evidence>
<dbReference type="AlphaFoldDB" id="A0A1I0B0I8"/>
<accession>A0A1I0B0I8</accession>
<dbReference type="Pfam" id="PF02620">
    <property type="entry name" value="YceD"/>
    <property type="match status" value="1"/>
</dbReference>
<reference evidence="1 2" key="1">
    <citation type="submission" date="2016-10" db="EMBL/GenBank/DDBJ databases">
        <authorList>
            <person name="de Groot N.N."/>
        </authorList>
    </citation>
    <scope>NUCLEOTIDE SEQUENCE [LARGE SCALE GENOMIC DNA]</scope>
    <source>
        <strain evidence="1 2">DSM 1801</strain>
    </source>
</reference>
<keyword evidence="2" id="KW-1185">Reference proteome</keyword>